<keyword evidence="1" id="KW-0472">Membrane</keyword>
<organism evidence="2 3">
    <name type="scientific">Pseudomonas helleri</name>
    <dbReference type="NCBI Taxonomy" id="1608996"/>
    <lineage>
        <taxon>Bacteria</taxon>
        <taxon>Pseudomonadati</taxon>
        <taxon>Pseudomonadota</taxon>
        <taxon>Gammaproteobacteria</taxon>
        <taxon>Pseudomonadales</taxon>
        <taxon>Pseudomonadaceae</taxon>
        <taxon>Pseudomonas</taxon>
    </lineage>
</organism>
<proteinExistence type="predicted"/>
<evidence type="ECO:0000313" key="2">
    <source>
        <dbReference type="EMBL" id="MQT88016.1"/>
    </source>
</evidence>
<evidence type="ECO:0000256" key="1">
    <source>
        <dbReference type="SAM" id="Phobius"/>
    </source>
</evidence>
<dbReference type="RefSeq" id="WP_153326547.1">
    <property type="nucleotide sequence ID" value="NZ_WIWI01000005.1"/>
</dbReference>
<keyword evidence="1" id="KW-1133">Transmembrane helix</keyword>
<evidence type="ECO:0000313" key="3">
    <source>
        <dbReference type="Proteomes" id="UP000489190"/>
    </source>
</evidence>
<feature type="transmembrane region" description="Helical" evidence="1">
    <location>
        <begin position="12"/>
        <end position="30"/>
    </location>
</feature>
<protein>
    <submittedName>
        <fullName evidence="2">DUF2946 domain-containing protein</fullName>
    </submittedName>
</protein>
<reference evidence="2 3" key="1">
    <citation type="submission" date="2019-10" db="EMBL/GenBank/DDBJ databases">
        <title>Evaluation of single-gene subtyping targets for Pseudomonas.</title>
        <authorList>
            <person name="Reichler S.J."/>
            <person name="Orsi R.H."/>
            <person name="Wiedmann M."/>
            <person name="Martin N.H."/>
            <person name="Murphy S.I."/>
        </authorList>
    </citation>
    <scope>NUCLEOTIDE SEQUENCE [LARGE SCALE GENOMIC DNA]</scope>
    <source>
        <strain evidence="2 3">FSL R10-3254</strain>
    </source>
</reference>
<dbReference type="EMBL" id="WIWI01000005">
    <property type="protein sequence ID" value="MQT88016.1"/>
    <property type="molecule type" value="Genomic_DNA"/>
</dbReference>
<dbReference type="AlphaFoldDB" id="A0A7X1XAJ5"/>
<accession>A0A7X1XAJ5</accession>
<name>A0A7X1XAJ5_9PSED</name>
<sequence length="126" mass="13513">MDRPASNRPLIAWALYFCVLFNVICCGLSHGQALGFALNGIGGSFCSLGNDTSVLQAKQDGGLATSDWTNPFSCPTCSATFLTLIFLIGVAWLLACASPRPFKREARSQAPPRYCWPSANPRASPL</sequence>
<dbReference type="Pfam" id="PF11162">
    <property type="entry name" value="DUF2946"/>
    <property type="match status" value="1"/>
</dbReference>
<comment type="caution">
    <text evidence="2">The sequence shown here is derived from an EMBL/GenBank/DDBJ whole genome shotgun (WGS) entry which is preliminary data.</text>
</comment>
<feature type="transmembrane region" description="Helical" evidence="1">
    <location>
        <begin position="78"/>
        <end position="97"/>
    </location>
</feature>
<gene>
    <name evidence="2" type="ORF">GHO39_02395</name>
</gene>
<keyword evidence="1" id="KW-0812">Transmembrane</keyword>
<dbReference type="InterPro" id="IPR021333">
    <property type="entry name" value="DUF2946"/>
</dbReference>
<dbReference type="Proteomes" id="UP000489190">
    <property type="component" value="Unassembled WGS sequence"/>
</dbReference>